<evidence type="ECO:0000259" key="2">
    <source>
        <dbReference type="PROSITE" id="PS50164"/>
    </source>
</evidence>
<organism evidence="3 4">
    <name type="scientific">Candidatus Magasanikbacteria bacterium RIFOXYB1_FULL_40_15</name>
    <dbReference type="NCBI Taxonomy" id="1798697"/>
    <lineage>
        <taxon>Bacteria</taxon>
        <taxon>Candidatus Magasanikiibacteriota</taxon>
    </lineage>
</organism>
<dbReference type="Gene3D" id="3.40.1440.10">
    <property type="entry name" value="GIY-YIG endonuclease"/>
    <property type="match status" value="1"/>
</dbReference>
<protein>
    <recommendedName>
        <fullName evidence="2">GIY-YIG domain-containing protein</fullName>
    </recommendedName>
</protein>
<dbReference type="Proteomes" id="UP000176300">
    <property type="component" value="Unassembled WGS sequence"/>
</dbReference>
<name>A0A1F6NHC2_9BACT</name>
<comment type="caution">
    <text evidence="3">The sequence shown here is derived from an EMBL/GenBank/DDBJ whole genome shotgun (WGS) entry which is preliminary data.</text>
</comment>
<gene>
    <name evidence="3" type="ORF">A2373_01680</name>
</gene>
<dbReference type="SUPFAM" id="SSF82771">
    <property type="entry name" value="GIY-YIG endonuclease"/>
    <property type="match status" value="1"/>
</dbReference>
<dbReference type="InterPro" id="IPR035901">
    <property type="entry name" value="GIY-YIG_endonuc_sf"/>
</dbReference>
<reference evidence="3 4" key="1">
    <citation type="journal article" date="2016" name="Nat. Commun.">
        <title>Thousands of microbial genomes shed light on interconnected biogeochemical processes in an aquifer system.</title>
        <authorList>
            <person name="Anantharaman K."/>
            <person name="Brown C.T."/>
            <person name="Hug L.A."/>
            <person name="Sharon I."/>
            <person name="Castelle C.J."/>
            <person name="Probst A.J."/>
            <person name="Thomas B.C."/>
            <person name="Singh A."/>
            <person name="Wilkins M.J."/>
            <person name="Karaoz U."/>
            <person name="Brodie E.L."/>
            <person name="Williams K.H."/>
            <person name="Hubbard S.S."/>
            <person name="Banfield J.F."/>
        </authorList>
    </citation>
    <scope>NUCLEOTIDE SEQUENCE [LARGE SCALE GENOMIC DNA]</scope>
</reference>
<comment type="similarity">
    <text evidence="1">Belongs to the UPF0213 family.</text>
</comment>
<evidence type="ECO:0000313" key="3">
    <source>
        <dbReference type="EMBL" id="OGH83245.1"/>
    </source>
</evidence>
<sequence>MYYVYIIKLSNNLLYTGRSDNLTRRMLEHNRGKVKATKNYRPIKLIYYEAFCVKLDTIRREKYLKTTQGKRMIKLMLKESIK</sequence>
<dbReference type="Pfam" id="PF01541">
    <property type="entry name" value="GIY-YIG"/>
    <property type="match status" value="1"/>
</dbReference>
<evidence type="ECO:0000256" key="1">
    <source>
        <dbReference type="ARBA" id="ARBA00007435"/>
    </source>
</evidence>
<dbReference type="PROSITE" id="PS50164">
    <property type="entry name" value="GIY_YIG"/>
    <property type="match status" value="1"/>
</dbReference>
<accession>A0A1F6NHC2</accession>
<dbReference type="PANTHER" id="PTHR34477:SF5">
    <property type="entry name" value="BSL5627 PROTEIN"/>
    <property type="match status" value="1"/>
</dbReference>
<proteinExistence type="inferred from homology"/>
<dbReference type="STRING" id="1798697.A2373_01680"/>
<dbReference type="InterPro" id="IPR050190">
    <property type="entry name" value="UPF0213_domain"/>
</dbReference>
<feature type="domain" description="GIY-YIG" evidence="2">
    <location>
        <begin position="1"/>
        <end position="76"/>
    </location>
</feature>
<dbReference type="PANTHER" id="PTHR34477">
    <property type="entry name" value="UPF0213 PROTEIN YHBQ"/>
    <property type="match status" value="1"/>
</dbReference>
<dbReference type="EMBL" id="MFQS01000017">
    <property type="protein sequence ID" value="OGH83245.1"/>
    <property type="molecule type" value="Genomic_DNA"/>
</dbReference>
<dbReference type="AlphaFoldDB" id="A0A1F6NHC2"/>
<dbReference type="InterPro" id="IPR000305">
    <property type="entry name" value="GIY-YIG_endonuc"/>
</dbReference>
<evidence type="ECO:0000313" key="4">
    <source>
        <dbReference type="Proteomes" id="UP000176300"/>
    </source>
</evidence>